<organism evidence="10 11">
    <name type="scientific">Rubrivivax benzoatilyticus</name>
    <dbReference type="NCBI Taxonomy" id="316997"/>
    <lineage>
        <taxon>Bacteria</taxon>
        <taxon>Pseudomonadati</taxon>
        <taxon>Pseudomonadota</taxon>
        <taxon>Betaproteobacteria</taxon>
        <taxon>Burkholderiales</taxon>
        <taxon>Sphaerotilaceae</taxon>
        <taxon>Rubrivivax</taxon>
    </lineage>
</organism>
<dbReference type="GO" id="GO:0032267">
    <property type="term" value="F:tRNA(Ile)-lysidine synthase activity"/>
    <property type="evidence" value="ECO:0007669"/>
    <property type="project" value="UniProtKB-EC"/>
</dbReference>
<dbReference type="Proteomes" id="UP000802098">
    <property type="component" value="Unassembled WGS sequence"/>
</dbReference>
<evidence type="ECO:0000256" key="5">
    <source>
        <dbReference type="ARBA" id="ARBA00022741"/>
    </source>
</evidence>
<reference evidence="10 11" key="1">
    <citation type="submission" date="2020-03" db="EMBL/GenBank/DDBJ databases">
        <title>Rubrivivax benzoatilyticus JA2 (sequenced after 10 years sub-culturing).</title>
        <authorList>
            <person name="Gupta D."/>
            <person name="Chintalapati S."/>
            <person name="Chintalapati V.R."/>
        </authorList>
    </citation>
    <scope>NUCLEOTIDE SEQUENCE [LARGE SCALE GENOMIC DNA]</scope>
    <source>
        <strain evidence="10 11">JA2-Mal</strain>
    </source>
</reference>
<dbReference type="SUPFAM" id="SSF82829">
    <property type="entry name" value="MesJ substrate recognition domain-like"/>
    <property type="match status" value="1"/>
</dbReference>
<dbReference type="NCBIfam" id="TIGR02432">
    <property type="entry name" value="lysidine_TilS_N"/>
    <property type="match status" value="1"/>
</dbReference>
<keyword evidence="11" id="KW-1185">Reference proteome</keyword>
<dbReference type="SUPFAM" id="SSF52402">
    <property type="entry name" value="Adenine nucleotide alpha hydrolases-like"/>
    <property type="match status" value="1"/>
</dbReference>
<evidence type="ECO:0000256" key="2">
    <source>
        <dbReference type="ARBA" id="ARBA00022490"/>
    </source>
</evidence>
<evidence type="ECO:0000256" key="8">
    <source>
        <dbReference type="HAMAP-Rule" id="MF_01161"/>
    </source>
</evidence>
<dbReference type="EC" id="6.3.4.19" evidence="8"/>
<evidence type="ECO:0000313" key="11">
    <source>
        <dbReference type="Proteomes" id="UP000802098"/>
    </source>
</evidence>
<evidence type="ECO:0000313" key="10">
    <source>
        <dbReference type="EMBL" id="NHK99638.1"/>
    </source>
</evidence>
<accession>A0ABX0HXB2</accession>
<dbReference type="PANTHER" id="PTHR43033:SF1">
    <property type="entry name" value="TRNA(ILE)-LYSIDINE SYNTHASE-RELATED"/>
    <property type="match status" value="1"/>
</dbReference>
<dbReference type="PANTHER" id="PTHR43033">
    <property type="entry name" value="TRNA(ILE)-LYSIDINE SYNTHASE-RELATED"/>
    <property type="match status" value="1"/>
</dbReference>
<evidence type="ECO:0000256" key="3">
    <source>
        <dbReference type="ARBA" id="ARBA00022598"/>
    </source>
</evidence>
<dbReference type="HAMAP" id="MF_01161">
    <property type="entry name" value="tRNA_Ile_lys_synt"/>
    <property type="match status" value="1"/>
</dbReference>
<comment type="function">
    <text evidence="8">Ligates lysine onto the cytidine present at position 34 of the AUA codon-specific tRNA(Ile) that contains the anticodon CAU, in an ATP-dependent manner. Cytidine is converted to lysidine, thus changing the amino acid specificity of the tRNA from methionine to isoleucine.</text>
</comment>
<dbReference type="RefSeq" id="WP_009857309.1">
    <property type="nucleotide sequence ID" value="NZ_JAAOCD010000007.1"/>
</dbReference>
<keyword evidence="6 8" id="KW-0067">ATP-binding</keyword>
<comment type="domain">
    <text evidence="8">The N-terminal region contains the highly conserved SGGXDS motif, predicted to be a P-loop motif involved in ATP binding.</text>
</comment>
<dbReference type="Pfam" id="PF01171">
    <property type="entry name" value="ATP_bind_3"/>
    <property type="match status" value="1"/>
</dbReference>
<sequence length="429" mass="46537">MPAAVAVAASGGRDSTALLHATARAARELGLEVHALHVHHGLVASADIWLAQLRAQCARWARSGLPLHFHATRLAGAPARGESVEAWARRERYAALAAMAQAAGCDLVLLAQHRRDQAETLLLQALRGGGAEALAAMPRRAERDGLVWARPWLDRPREEIEAYLRRHRLRWLDDESNDDEAFARNRLRRQVWPALLAAFPEAEQQLAASARRAAEAAAALKVLADIELSALAEDDGPLDVAGWRGLPETHRAPVLRRWLQSVLARPVPESLVRRLADELPAAASARWPAPGGELRLHDARLVYVPPQAAEAVAPESVALDLSSPRFVELPSWGGVLEVKAVAEGGVSPSWLRAAELRARQGGESFQAAPRATPRALKKQFQARRVAAWDRAGPLVFSGEQLVFVPGLGIDARCRAAAGEAQLALFWRPA</sequence>
<evidence type="ECO:0000256" key="6">
    <source>
        <dbReference type="ARBA" id="ARBA00022840"/>
    </source>
</evidence>
<name>A0ABX0HXB2_9BURK</name>
<dbReference type="SMART" id="SM00977">
    <property type="entry name" value="TilS_C"/>
    <property type="match status" value="1"/>
</dbReference>
<dbReference type="Gene3D" id="1.20.59.20">
    <property type="match status" value="1"/>
</dbReference>
<keyword evidence="2 8" id="KW-0963">Cytoplasm</keyword>
<keyword evidence="3 8" id="KW-0436">Ligase</keyword>
<evidence type="ECO:0000259" key="9">
    <source>
        <dbReference type="SMART" id="SM00977"/>
    </source>
</evidence>
<dbReference type="InterPro" id="IPR015262">
    <property type="entry name" value="tRNA_Ile_lys_synt_subst-bd"/>
</dbReference>
<dbReference type="InterPro" id="IPR012795">
    <property type="entry name" value="tRNA_Ile_lys_synt_N"/>
</dbReference>
<dbReference type="SUPFAM" id="SSF56037">
    <property type="entry name" value="PheT/TilS domain"/>
    <property type="match status" value="1"/>
</dbReference>
<dbReference type="InterPro" id="IPR012094">
    <property type="entry name" value="tRNA_Ile_lys_synt"/>
</dbReference>
<dbReference type="InterPro" id="IPR011063">
    <property type="entry name" value="TilS/TtcA_N"/>
</dbReference>
<feature type="domain" description="Lysidine-tRNA(Ile) synthetase C-terminal" evidence="9">
    <location>
        <begin position="354"/>
        <end position="426"/>
    </location>
</feature>
<dbReference type="EMBL" id="JAAOCD010000007">
    <property type="protein sequence ID" value="NHK99638.1"/>
    <property type="molecule type" value="Genomic_DNA"/>
</dbReference>
<dbReference type="Pfam" id="PF11734">
    <property type="entry name" value="TilS_C"/>
    <property type="match status" value="1"/>
</dbReference>
<evidence type="ECO:0000256" key="4">
    <source>
        <dbReference type="ARBA" id="ARBA00022694"/>
    </source>
</evidence>
<evidence type="ECO:0000256" key="1">
    <source>
        <dbReference type="ARBA" id="ARBA00004496"/>
    </source>
</evidence>
<gene>
    <name evidence="8 10" type="primary">tilS</name>
    <name evidence="10" type="ORF">G7087_14725</name>
</gene>
<comment type="catalytic activity">
    <reaction evidence="7 8">
        <text>cytidine(34) in tRNA(Ile2) + L-lysine + ATP = lysidine(34) in tRNA(Ile2) + AMP + diphosphate + H(+)</text>
        <dbReference type="Rhea" id="RHEA:43744"/>
        <dbReference type="Rhea" id="RHEA-COMP:10625"/>
        <dbReference type="Rhea" id="RHEA-COMP:10670"/>
        <dbReference type="ChEBI" id="CHEBI:15378"/>
        <dbReference type="ChEBI" id="CHEBI:30616"/>
        <dbReference type="ChEBI" id="CHEBI:32551"/>
        <dbReference type="ChEBI" id="CHEBI:33019"/>
        <dbReference type="ChEBI" id="CHEBI:82748"/>
        <dbReference type="ChEBI" id="CHEBI:83665"/>
        <dbReference type="ChEBI" id="CHEBI:456215"/>
        <dbReference type="EC" id="6.3.4.19"/>
    </reaction>
</comment>
<dbReference type="CDD" id="cd01992">
    <property type="entry name" value="TilS_N"/>
    <property type="match status" value="1"/>
</dbReference>
<protein>
    <recommendedName>
        <fullName evidence="8">tRNA(Ile)-lysidine synthase</fullName>
        <ecNumber evidence="8">6.3.4.19</ecNumber>
    </recommendedName>
    <alternativeName>
        <fullName evidence="8">tRNA(Ile)-2-lysyl-cytidine synthase</fullName>
    </alternativeName>
    <alternativeName>
        <fullName evidence="8">tRNA(Ile)-lysidine synthetase</fullName>
    </alternativeName>
</protein>
<dbReference type="Gene3D" id="3.40.50.620">
    <property type="entry name" value="HUPs"/>
    <property type="match status" value="1"/>
</dbReference>
<comment type="similarity">
    <text evidence="8">Belongs to the tRNA(Ile)-lysidine synthase family.</text>
</comment>
<comment type="caution">
    <text evidence="10">The sequence shown here is derived from an EMBL/GenBank/DDBJ whole genome shotgun (WGS) entry which is preliminary data.</text>
</comment>
<keyword evidence="5 8" id="KW-0547">Nucleotide-binding</keyword>
<feature type="binding site" evidence="8">
    <location>
        <begin position="10"/>
        <end position="15"/>
    </location>
    <ligand>
        <name>ATP</name>
        <dbReference type="ChEBI" id="CHEBI:30616"/>
    </ligand>
</feature>
<dbReference type="InterPro" id="IPR012796">
    <property type="entry name" value="Lysidine-tRNA-synth_C"/>
</dbReference>
<dbReference type="InterPro" id="IPR014729">
    <property type="entry name" value="Rossmann-like_a/b/a_fold"/>
</dbReference>
<evidence type="ECO:0000256" key="7">
    <source>
        <dbReference type="ARBA" id="ARBA00048539"/>
    </source>
</evidence>
<keyword evidence="4 8" id="KW-0819">tRNA processing</keyword>
<comment type="subcellular location">
    <subcellularLocation>
        <location evidence="1 8">Cytoplasm</location>
    </subcellularLocation>
</comment>
<proteinExistence type="inferred from homology"/>
<dbReference type="Pfam" id="PF09179">
    <property type="entry name" value="TilS"/>
    <property type="match status" value="1"/>
</dbReference>